<keyword evidence="2" id="KW-1133">Transmembrane helix</keyword>
<dbReference type="EMBL" id="CAKKLH010000006">
    <property type="protein sequence ID" value="CAH0098697.1"/>
    <property type="molecule type" value="Genomic_DNA"/>
</dbReference>
<dbReference type="Proteomes" id="UP000789390">
    <property type="component" value="Unassembled WGS sequence"/>
</dbReference>
<gene>
    <name evidence="3" type="ORF">DGAL_LOCUS792</name>
</gene>
<feature type="coiled-coil region" evidence="1">
    <location>
        <begin position="34"/>
        <end position="61"/>
    </location>
</feature>
<name>A0A8J2RAA1_9CRUS</name>
<feature type="transmembrane region" description="Helical" evidence="2">
    <location>
        <begin position="135"/>
        <end position="154"/>
    </location>
</feature>
<feature type="transmembrane region" description="Helical" evidence="2">
    <location>
        <begin position="76"/>
        <end position="96"/>
    </location>
</feature>
<dbReference type="AlphaFoldDB" id="A0A8J2RAA1"/>
<protein>
    <submittedName>
        <fullName evidence="3">Uncharacterized protein</fullName>
    </submittedName>
</protein>
<evidence type="ECO:0000313" key="3">
    <source>
        <dbReference type="EMBL" id="CAH0098697.1"/>
    </source>
</evidence>
<keyword evidence="2" id="KW-0472">Membrane</keyword>
<keyword evidence="1" id="KW-0175">Coiled coil</keyword>
<reference evidence="3" key="1">
    <citation type="submission" date="2021-11" db="EMBL/GenBank/DDBJ databases">
        <authorList>
            <person name="Schell T."/>
        </authorList>
    </citation>
    <scope>NUCLEOTIDE SEQUENCE</scope>
    <source>
        <strain evidence="3">M5</strain>
    </source>
</reference>
<keyword evidence="2" id="KW-0812">Transmembrane</keyword>
<dbReference type="OrthoDB" id="1716625at2759"/>
<organism evidence="3 4">
    <name type="scientific">Daphnia galeata</name>
    <dbReference type="NCBI Taxonomy" id="27404"/>
    <lineage>
        <taxon>Eukaryota</taxon>
        <taxon>Metazoa</taxon>
        <taxon>Ecdysozoa</taxon>
        <taxon>Arthropoda</taxon>
        <taxon>Crustacea</taxon>
        <taxon>Branchiopoda</taxon>
        <taxon>Diplostraca</taxon>
        <taxon>Cladocera</taxon>
        <taxon>Anomopoda</taxon>
        <taxon>Daphniidae</taxon>
        <taxon>Daphnia</taxon>
    </lineage>
</organism>
<comment type="caution">
    <text evidence="3">The sequence shown here is derived from an EMBL/GenBank/DDBJ whole genome shotgun (WGS) entry which is preliminary data.</text>
</comment>
<evidence type="ECO:0000313" key="4">
    <source>
        <dbReference type="Proteomes" id="UP000789390"/>
    </source>
</evidence>
<keyword evidence="4" id="KW-1185">Reference proteome</keyword>
<evidence type="ECO:0000256" key="1">
    <source>
        <dbReference type="SAM" id="Coils"/>
    </source>
</evidence>
<sequence length="177" mass="20054">MMQIVQELCKRPGLNKTARPLREPNSKDIEKTINQTIQNTLNTLEKDCEKIAQLVDKQIEDDNNAKSYNLRASGKGIMFTLMGLTIPLMLIVNFTVSNASRELVSLLGENGADMLRLYLSPVRQFRDLIPVESHLTTLLVLIGLSLVLLGLARWSTRLKSTLSRTQKRHLADHREFV</sequence>
<proteinExistence type="predicted"/>
<accession>A0A8J2RAA1</accession>
<evidence type="ECO:0000256" key="2">
    <source>
        <dbReference type="SAM" id="Phobius"/>
    </source>
</evidence>